<feature type="compositionally biased region" description="Pro residues" evidence="8">
    <location>
        <begin position="511"/>
        <end position="525"/>
    </location>
</feature>
<feature type="transmembrane region" description="Helical" evidence="9">
    <location>
        <begin position="383"/>
        <end position="402"/>
    </location>
</feature>
<dbReference type="GO" id="GO:0006865">
    <property type="term" value="P:amino acid transport"/>
    <property type="evidence" value="ECO:0007669"/>
    <property type="project" value="UniProtKB-KW"/>
</dbReference>
<feature type="transmembrane region" description="Helical" evidence="9">
    <location>
        <begin position="352"/>
        <end position="371"/>
    </location>
</feature>
<feature type="transmembrane region" description="Helical" evidence="9">
    <location>
        <begin position="273"/>
        <end position="291"/>
    </location>
</feature>
<dbReference type="GeneID" id="22914041"/>
<name>A0A023B385_GRENI</name>
<dbReference type="AlphaFoldDB" id="A0A023B385"/>
<feature type="transmembrane region" description="Helical" evidence="9">
    <location>
        <begin position="156"/>
        <end position="177"/>
    </location>
</feature>
<evidence type="ECO:0000256" key="4">
    <source>
        <dbReference type="ARBA" id="ARBA00022692"/>
    </source>
</evidence>
<dbReference type="PANTHER" id="PTHR20772">
    <property type="entry name" value="PROTEIN FMP42"/>
    <property type="match status" value="1"/>
</dbReference>
<dbReference type="GO" id="GO:0022857">
    <property type="term" value="F:transmembrane transporter activity"/>
    <property type="evidence" value="ECO:0007669"/>
    <property type="project" value="InterPro"/>
</dbReference>
<dbReference type="PROSITE" id="PS51257">
    <property type="entry name" value="PROKAR_LIPOPROTEIN"/>
    <property type="match status" value="1"/>
</dbReference>
<evidence type="ECO:0000256" key="2">
    <source>
        <dbReference type="ARBA" id="ARBA00006595"/>
    </source>
</evidence>
<feature type="transmembrane region" description="Helical" evidence="9">
    <location>
        <begin position="122"/>
        <end position="144"/>
    </location>
</feature>
<feature type="transmembrane region" description="Helical" evidence="9">
    <location>
        <begin position="189"/>
        <end position="211"/>
    </location>
</feature>
<protein>
    <submittedName>
        <fullName evidence="10">Major facilitator family transporter</fullName>
    </submittedName>
</protein>
<evidence type="ECO:0000256" key="6">
    <source>
        <dbReference type="ARBA" id="ARBA00022989"/>
    </source>
</evidence>
<feature type="transmembrane region" description="Helical" evidence="9">
    <location>
        <begin position="321"/>
        <end position="340"/>
    </location>
</feature>
<dbReference type="Proteomes" id="UP000019763">
    <property type="component" value="Unassembled WGS sequence"/>
</dbReference>
<dbReference type="RefSeq" id="XP_011131620.1">
    <property type="nucleotide sequence ID" value="XM_011133318.1"/>
</dbReference>
<keyword evidence="3" id="KW-0813">Transport</keyword>
<feature type="transmembrane region" description="Helical" evidence="9">
    <location>
        <begin position="12"/>
        <end position="31"/>
    </location>
</feature>
<dbReference type="EMBL" id="AFNH02000852">
    <property type="protein sequence ID" value="EZG55354.1"/>
    <property type="molecule type" value="Genomic_DNA"/>
</dbReference>
<reference evidence="10" key="1">
    <citation type="submission" date="2013-12" db="EMBL/GenBank/DDBJ databases">
        <authorList>
            <person name="Omoto C.K."/>
            <person name="Sibley D."/>
            <person name="Venepally P."/>
            <person name="Hadjithomas M."/>
            <person name="Karamycheva S."/>
            <person name="Brunk B."/>
            <person name="Roos D."/>
            <person name="Caler E."/>
            <person name="Lorenzi H."/>
        </authorList>
    </citation>
    <scope>NUCLEOTIDE SEQUENCE</scope>
</reference>
<evidence type="ECO:0000313" key="10">
    <source>
        <dbReference type="EMBL" id="EZG55354.1"/>
    </source>
</evidence>
<dbReference type="OMA" id="RYVCEDQ"/>
<keyword evidence="5" id="KW-0029">Amino-acid transport</keyword>
<keyword evidence="7 9" id="KW-0472">Membrane</keyword>
<dbReference type="Gene3D" id="1.20.1250.20">
    <property type="entry name" value="MFS general substrate transporter like domains"/>
    <property type="match status" value="1"/>
</dbReference>
<evidence type="ECO:0000256" key="1">
    <source>
        <dbReference type="ARBA" id="ARBA00004141"/>
    </source>
</evidence>
<dbReference type="eggNOG" id="ENOG502SAKG">
    <property type="taxonomic scope" value="Eukaryota"/>
</dbReference>
<dbReference type="Pfam" id="PF07690">
    <property type="entry name" value="MFS_1"/>
    <property type="match status" value="1"/>
</dbReference>
<dbReference type="CDD" id="cd06174">
    <property type="entry name" value="MFS"/>
    <property type="match status" value="1"/>
</dbReference>
<dbReference type="InterPro" id="IPR036259">
    <property type="entry name" value="MFS_trans_sf"/>
</dbReference>
<gene>
    <name evidence="10" type="ORF">GNI_114250</name>
</gene>
<keyword evidence="11" id="KW-1185">Reference proteome</keyword>
<dbReference type="InterPro" id="IPR011701">
    <property type="entry name" value="MFS"/>
</dbReference>
<feature type="compositionally biased region" description="Polar residues" evidence="8">
    <location>
        <begin position="527"/>
        <end position="537"/>
    </location>
</feature>
<evidence type="ECO:0000256" key="8">
    <source>
        <dbReference type="SAM" id="MobiDB-lite"/>
    </source>
</evidence>
<sequence>MSRQCDRWLRVVVYGLAVTLTSCLFAGWQQFSLILLKGGAFAWRCTDGVEENAELPGLYTCAVQEKAVNSLLPIASGIELAGGVVAGVALDWVGPRVCAFLGSTIGFLAYTMLVYSSQKHNMYAAALAVSGIAINLIGFPALTLEDYFPSAAATTAAYVIACQCLSSVIPPVMWLLWKHHPGWTFQQLWWGYLLGIWIPISIPYLALLPFKRHRNQAIAQDATQEPFSAKRLLKYLGSLPFVVMNLLSIVLMLQTSYWQMILRSQLGVAISEFLGYTMPTQAVWAIIIGRITDYTKTPFIISVLLLMYSLIYYLVPVGKGNIQYLSVMIFNMAMSYAYTIKYSFVQERFPQKYYGTLVGVSGAIGGGGVLATNLVNYFDRPRTASIILASATFVCLPACLWLHMELKRHRGCSDQPITLKSDVREIVNEHSDLHAHPDCLSAEHCQSASYELQGLLNAGSTERPSPGNPRQSLHDHSGYLEHHQFSHHVNPLEPLCTSPSHLKLDIDPGDGPTPEPAPEPTPEPNHQPMNQSMNSIARDTVDKP</sequence>
<feature type="transmembrane region" description="Helical" evidence="9">
    <location>
        <begin position="97"/>
        <end position="116"/>
    </location>
</feature>
<dbReference type="InterPro" id="IPR052599">
    <property type="entry name" value="SLC43A_AATransporter"/>
</dbReference>
<organism evidence="10 11">
    <name type="scientific">Gregarina niphandrodes</name>
    <name type="common">Septate eugregarine</name>
    <dbReference type="NCBI Taxonomy" id="110365"/>
    <lineage>
        <taxon>Eukaryota</taxon>
        <taxon>Sar</taxon>
        <taxon>Alveolata</taxon>
        <taxon>Apicomplexa</taxon>
        <taxon>Conoidasida</taxon>
        <taxon>Gregarinasina</taxon>
        <taxon>Eugregarinorida</taxon>
        <taxon>Gregarinidae</taxon>
        <taxon>Gregarina</taxon>
    </lineage>
</organism>
<dbReference type="VEuPathDB" id="CryptoDB:GNI_114250"/>
<feature type="transmembrane region" description="Helical" evidence="9">
    <location>
        <begin position="298"/>
        <end position="315"/>
    </location>
</feature>
<evidence type="ECO:0000256" key="3">
    <source>
        <dbReference type="ARBA" id="ARBA00022448"/>
    </source>
</evidence>
<dbReference type="GO" id="GO:0016020">
    <property type="term" value="C:membrane"/>
    <property type="evidence" value="ECO:0007669"/>
    <property type="project" value="UniProtKB-SubCell"/>
</dbReference>
<feature type="transmembrane region" description="Helical" evidence="9">
    <location>
        <begin position="232"/>
        <end position="253"/>
    </location>
</feature>
<proteinExistence type="inferred from homology"/>
<comment type="caution">
    <text evidence="10">The sequence shown here is derived from an EMBL/GenBank/DDBJ whole genome shotgun (WGS) entry which is preliminary data.</text>
</comment>
<evidence type="ECO:0000256" key="9">
    <source>
        <dbReference type="SAM" id="Phobius"/>
    </source>
</evidence>
<comment type="subcellular location">
    <subcellularLocation>
        <location evidence="1">Membrane</location>
        <topology evidence="1">Multi-pass membrane protein</topology>
    </subcellularLocation>
</comment>
<accession>A0A023B385</accession>
<dbReference type="SUPFAM" id="SSF103473">
    <property type="entry name" value="MFS general substrate transporter"/>
    <property type="match status" value="1"/>
</dbReference>
<feature type="region of interest" description="Disordered" evidence="8">
    <location>
        <begin position="490"/>
        <end position="544"/>
    </location>
</feature>
<evidence type="ECO:0000256" key="5">
    <source>
        <dbReference type="ARBA" id="ARBA00022970"/>
    </source>
</evidence>
<evidence type="ECO:0000256" key="7">
    <source>
        <dbReference type="ARBA" id="ARBA00023136"/>
    </source>
</evidence>
<keyword evidence="4 9" id="KW-0812">Transmembrane</keyword>
<comment type="similarity">
    <text evidence="2">Belongs to the SLC43A transporter (TC 2.A.1.44) family.</text>
</comment>
<evidence type="ECO:0000313" key="11">
    <source>
        <dbReference type="Proteomes" id="UP000019763"/>
    </source>
</evidence>
<keyword evidence="6 9" id="KW-1133">Transmembrane helix</keyword>
<dbReference type="OrthoDB" id="330047at2759"/>
<dbReference type="PANTHER" id="PTHR20772:SF2">
    <property type="entry name" value="PROTEIN FMP42"/>
    <property type="match status" value="1"/>
</dbReference>